<protein>
    <submittedName>
        <fullName evidence="5">Glycosyltransferase family 2 protein</fullName>
    </submittedName>
</protein>
<dbReference type="InterPro" id="IPR029044">
    <property type="entry name" value="Nucleotide-diphossugar_trans"/>
</dbReference>
<dbReference type="EMBL" id="JADKGK010000024">
    <property type="protein sequence ID" value="MBL0005190.1"/>
    <property type="molecule type" value="Genomic_DNA"/>
</dbReference>
<sequence length="253" mass="28405">MLGAEGALVSVVMPTYNCADFIEESIRSVQGQTHGEWELIVIDDCSTDDTRERVERIAASDPRVHYHLLESNSGAAVARTLGMELARGRFIAFLDSDDLWRPDKLALQLDFLNRTAGTIVCSAYDQIDEAGRSLGRVLSPKKRADYNAVLLTCPIGNSTVLYDADALGKFVVPNIRKRNDDALWLQMLKKEKYILGMPDVLMSYRVRANSISANKLSLIRYHWILYRDIEHLSIARSAAHIGVWVALKALRIK</sequence>
<comment type="similarity">
    <text evidence="1">Belongs to the glycosyltransferase 2 family.</text>
</comment>
<dbReference type="CDD" id="cd00761">
    <property type="entry name" value="Glyco_tranf_GTA_type"/>
    <property type="match status" value="1"/>
</dbReference>
<dbReference type="AlphaFoldDB" id="A0A935INK8"/>
<evidence type="ECO:0000256" key="2">
    <source>
        <dbReference type="ARBA" id="ARBA00022676"/>
    </source>
</evidence>
<dbReference type="InterPro" id="IPR001173">
    <property type="entry name" value="Glyco_trans_2-like"/>
</dbReference>
<dbReference type="InterPro" id="IPR050834">
    <property type="entry name" value="Glycosyltransf_2"/>
</dbReference>
<dbReference type="PANTHER" id="PTHR43685:SF5">
    <property type="entry name" value="GLYCOSYLTRANSFERASE EPSE-RELATED"/>
    <property type="match status" value="1"/>
</dbReference>
<dbReference type="Proteomes" id="UP000726105">
    <property type="component" value="Unassembled WGS sequence"/>
</dbReference>
<dbReference type="GO" id="GO:0016757">
    <property type="term" value="F:glycosyltransferase activity"/>
    <property type="evidence" value="ECO:0007669"/>
    <property type="project" value="UniProtKB-KW"/>
</dbReference>
<dbReference type="Pfam" id="PF00535">
    <property type="entry name" value="Glycos_transf_2"/>
    <property type="match status" value="1"/>
</dbReference>
<dbReference type="EMBL" id="JADJIB010000006">
    <property type="protein sequence ID" value="MBK7274471.1"/>
    <property type="molecule type" value="Genomic_DNA"/>
</dbReference>
<reference evidence="5 7" key="1">
    <citation type="submission" date="2020-10" db="EMBL/GenBank/DDBJ databases">
        <title>Connecting structure to function with the recovery of over 1000 high-quality activated sludge metagenome-assembled genomes encoding full-length rRNA genes using long-read sequencing.</title>
        <authorList>
            <person name="Singleton C.M."/>
            <person name="Petriglieri F."/>
            <person name="Kristensen J.M."/>
            <person name="Kirkegaard R.H."/>
            <person name="Michaelsen T.Y."/>
            <person name="Andersen M.H."/>
            <person name="Karst S.M."/>
            <person name="Dueholm M.S."/>
            <person name="Nielsen P.H."/>
            <person name="Albertsen M."/>
        </authorList>
    </citation>
    <scope>NUCLEOTIDE SEQUENCE [LARGE SCALE GENOMIC DNA]</scope>
    <source>
        <strain evidence="5">Ega_18-Q3-R5-49_MAXAC.001</strain>
        <strain evidence="6">Ribe_18-Q3-R11-54_MAXAC.001</strain>
    </source>
</reference>
<evidence type="ECO:0000313" key="7">
    <source>
        <dbReference type="Proteomes" id="UP000726105"/>
    </source>
</evidence>
<keyword evidence="2" id="KW-0328">Glycosyltransferase</keyword>
<evidence type="ECO:0000313" key="5">
    <source>
        <dbReference type="EMBL" id="MBK7274471.1"/>
    </source>
</evidence>
<accession>A0A935INK8</accession>
<feature type="domain" description="Glycosyltransferase 2-like" evidence="4">
    <location>
        <begin position="10"/>
        <end position="138"/>
    </location>
</feature>
<dbReference type="Gene3D" id="3.90.550.10">
    <property type="entry name" value="Spore Coat Polysaccharide Biosynthesis Protein SpsA, Chain A"/>
    <property type="match status" value="1"/>
</dbReference>
<organism evidence="5 7">
    <name type="scientific">Candidatus Phosphoribacter hodrii</name>
    <dbReference type="NCBI Taxonomy" id="2953743"/>
    <lineage>
        <taxon>Bacteria</taxon>
        <taxon>Bacillati</taxon>
        <taxon>Actinomycetota</taxon>
        <taxon>Actinomycetes</taxon>
        <taxon>Micrococcales</taxon>
        <taxon>Dermatophilaceae</taxon>
        <taxon>Candidatus Phosphoribacter</taxon>
    </lineage>
</organism>
<evidence type="ECO:0000256" key="1">
    <source>
        <dbReference type="ARBA" id="ARBA00006739"/>
    </source>
</evidence>
<evidence type="ECO:0000313" key="6">
    <source>
        <dbReference type="EMBL" id="MBL0005190.1"/>
    </source>
</evidence>
<name>A0A935INK8_9MICO</name>
<keyword evidence="3" id="KW-0808">Transferase</keyword>
<dbReference type="Proteomes" id="UP000886632">
    <property type="component" value="Unassembled WGS sequence"/>
</dbReference>
<evidence type="ECO:0000256" key="3">
    <source>
        <dbReference type="ARBA" id="ARBA00022679"/>
    </source>
</evidence>
<evidence type="ECO:0000259" key="4">
    <source>
        <dbReference type="Pfam" id="PF00535"/>
    </source>
</evidence>
<gene>
    <name evidence="5" type="ORF">IPI13_15335</name>
    <name evidence="6" type="ORF">IPP00_14850</name>
</gene>
<dbReference type="PANTHER" id="PTHR43685">
    <property type="entry name" value="GLYCOSYLTRANSFERASE"/>
    <property type="match status" value="1"/>
</dbReference>
<comment type="caution">
    <text evidence="5">The sequence shown here is derived from an EMBL/GenBank/DDBJ whole genome shotgun (WGS) entry which is preliminary data.</text>
</comment>
<proteinExistence type="inferred from homology"/>
<dbReference type="SUPFAM" id="SSF53448">
    <property type="entry name" value="Nucleotide-diphospho-sugar transferases"/>
    <property type="match status" value="1"/>
</dbReference>